<evidence type="ECO:0000256" key="7">
    <source>
        <dbReference type="SAM" id="Phobius"/>
    </source>
</evidence>
<accession>A0A839RHH5</accession>
<feature type="transmembrane region" description="Helical" evidence="7">
    <location>
        <begin position="62"/>
        <end position="78"/>
    </location>
</feature>
<feature type="domain" description="Glycine transporter" evidence="8">
    <location>
        <begin position="5"/>
        <end position="79"/>
    </location>
</feature>
<comment type="similarity">
    <text evidence="2">Belongs to the UPF0126 family.</text>
</comment>
<evidence type="ECO:0000256" key="6">
    <source>
        <dbReference type="ARBA" id="ARBA00023136"/>
    </source>
</evidence>
<evidence type="ECO:0000256" key="3">
    <source>
        <dbReference type="ARBA" id="ARBA00022475"/>
    </source>
</evidence>
<keyword evidence="5 7" id="KW-1133">Transmembrane helix</keyword>
<dbReference type="PANTHER" id="PTHR30506">
    <property type="entry name" value="INNER MEMBRANE PROTEIN"/>
    <property type="match status" value="1"/>
</dbReference>
<keyword evidence="10" id="KW-1185">Reference proteome</keyword>
<dbReference type="AlphaFoldDB" id="A0A839RHH5"/>
<keyword evidence="4 7" id="KW-0812">Transmembrane</keyword>
<feature type="transmembrane region" description="Helical" evidence="7">
    <location>
        <begin position="6"/>
        <end position="23"/>
    </location>
</feature>
<feature type="transmembrane region" description="Helical" evidence="7">
    <location>
        <begin position="30"/>
        <end position="50"/>
    </location>
</feature>
<dbReference type="RefSeq" id="WP_064439574.1">
    <property type="nucleotide sequence ID" value="NZ_BDDI01000005.1"/>
</dbReference>
<reference evidence="9 10" key="1">
    <citation type="submission" date="2020-08" db="EMBL/GenBank/DDBJ databases">
        <title>Sequencing the genomes of 1000 actinobacteria strains.</title>
        <authorList>
            <person name="Klenk H.-P."/>
        </authorList>
    </citation>
    <scope>NUCLEOTIDE SEQUENCE [LARGE SCALE GENOMIC DNA]</scope>
    <source>
        <strain evidence="9 10">DSM 45258</strain>
    </source>
</reference>
<evidence type="ECO:0000256" key="2">
    <source>
        <dbReference type="ARBA" id="ARBA00008193"/>
    </source>
</evidence>
<dbReference type="PANTHER" id="PTHR30506:SF3">
    <property type="entry name" value="UPF0126 INNER MEMBRANE PROTEIN YADS-RELATED"/>
    <property type="match status" value="1"/>
</dbReference>
<evidence type="ECO:0000256" key="1">
    <source>
        <dbReference type="ARBA" id="ARBA00004651"/>
    </source>
</evidence>
<name>A0A839RHH5_9ACTN</name>
<evidence type="ECO:0000313" key="9">
    <source>
        <dbReference type="EMBL" id="MBB3035870.1"/>
    </source>
</evidence>
<feature type="transmembrane region" description="Helical" evidence="7">
    <location>
        <begin position="90"/>
        <end position="110"/>
    </location>
</feature>
<gene>
    <name evidence="9" type="ORF">FHU29_000304</name>
</gene>
<comment type="caution">
    <text evidence="9">The sequence shown here is derived from an EMBL/GenBank/DDBJ whole genome shotgun (WGS) entry which is preliminary data.</text>
</comment>
<comment type="subcellular location">
    <subcellularLocation>
        <location evidence="1">Cell membrane</location>
        <topology evidence="1">Multi-pass membrane protein</topology>
    </subcellularLocation>
</comment>
<feature type="transmembrane region" description="Helical" evidence="7">
    <location>
        <begin position="116"/>
        <end position="136"/>
    </location>
</feature>
<dbReference type="InterPro" id="IPR005115">
    <property type="entry name" value="Gly_transporter"/>
</dbReference>
<dbReference type="Pfam" id="PF03458">
    <property type="entry name" value="Gly_transporter"/>
    <property type="match status" value="2"/>
</dbReference>
<dbReference type="Proteomes" id="UP000567922">
    <property type="component" value="Unassembled WGS sequence"/>
</dbReference>
<sequence length="202" mass="20465">MLLRILDLSGIAVFAASGALVGVSKRLDIFGVCVVGVITGIGGGMIRDVLLGITPPTSLQNWPYFATAFAACLVVLVLHPEVRRIRAGVLVLDAIGVGVFATGGAGIALASGAGPLAATIIGMITAIGGGLLRDVLVNEMPLLLQRDLYAVPALLGATTVVLADALTIPESVGLAVGSVTAAGLRLLALWRGWNLPTAPRIA</sequence>
<dbReference type="GO" id="GO:0005886">
    <property type="term" value="C:plasma membrane"/>
    <property type="evidence" value="ECO:0007669"/>
    <property type="project" value="UniProtKB-SubCell"/>
</dbReference>
<dbReference type="EMBL" id="JACHWS010000001">
    <property type="protein sequence ID" value="MBB3035870.1"/>
    <property type="molecule type" value="Genomic_DNA"/>
</dbReference>
<feature type="domain" description="Glycine transporter" evidence="8">
    <location>
        <begin position="91"/>
        <end position="163"/>
    </location>
</feature>
<proteinExistence type="inferred from homology"/>
<evidence type="ECO:0000259" key="8">
    <source>
        <dbReference type="Pfam" id="PF03458"/>
    </source>
</evidence>
<keyword evidence="6 7" id="KW-0472">Membrane</keyword>
<keyword evidence="3" id="KW-1003">Cell membrane</keyword>
<evidence type="ECO:0000256" key="5">
    <source>
        <dbReference type="ARBA" id="ARBA00022989"/>
    </source>
</evidence>
<evidence type="ECO:0000313" key="10">
    <source>
        <dbReference type="Proteomes" id="UP000567922"/>
    </source>
</evidence>
<dbReference type="OrthoDB" id="9791874at2"/>
<organism evidence="9 10">
    <name type="scientific">Hoyosella altamirensis</name>
    <dbReference type="NCBI Taxonomy" id="616997"/>
    <lineage>
        <taxon>Bacteria</taxon>
        <taxon>Bacillati</taxon>
        <taxon>Actinomycetota</taxon>
        <taxon>Actinomycetes</taxon>
        <taxon>Mycobacteriales</taxon>
        <taxon>Hoyosellaceae</taxon>
        <taxon>Hoyosella</taxon>
    </lineage>
</organism>
<protein>
    <submittedName>
        <fullName evidence="9">Putative membrane protein YeiH</fullName>
    </submittedName>
</protein>
<evidence type="ECO:0000256" key="4">
    <source>
        <dbReference type="ARBA" id="ARBA00022692"/>
    </source>
</evidence>